<organism evidence="3 4">
    <name type="scientific">Pleurodeles waltl</name>
    <name type="common">Iberian ribbed newt</name>
    <dbReference type="NCBI Taxonomy" id="8319"/>
    <lineage>
        <taxon>Eukaryota</taxon>
        <taxon>Metazoa</taxon>
        <taxon>Chordata</taxon>
        <taxon>Craniata</taxon>
        <taxon>Vertebrata</taxon>
        <taxon>Euteleostomi</taxon>
        <taxon>Amphibia</taxon>
        <taxon>Batrachia</taxon>
        <taxon>Caudata</taxon>
        <taxon>Salamandroidea</taxon>
        <taxon>Salamandridae</taxon>
        <taxon>Pleurodelinae</taxon>
        <taxon>Pleurodeles</taxon>
    </lineage>
</organism>
<dbReference type="AlphaFoldDB" id="A0AAV7PCW3"/>
<feature type="compositionally biased region" description="Polar residues" evidence="1">
    <location>
        <begin position="160"/>
        <end position="179"/>
    </location>
</feature>
<gene>
    <name evidence="3" type="ORF">NDU88_002829</name>
</gene>
<feature type="compositionally biased region" description="Polar residues" evidence="1">
    <location>
        <begin position="417"/>
        <end position="430"/>
    </location>
</feature>
<protein>
    <recommendedName>
        <fullName evidence="2">Myb/SANT-like DNA-binding domain-containing protein</fullName>
    </recommendedName>
</protein>
<name>A0AAV7PCW3_PLEWA</name>
<keyword evidence="4" id="KW-1185">Reference proteome</keyword>
<accession>A0AAV7PCW3</accession>
<dbReference type="PANTHER" id="PTHR23098:SF16">
    <property type="entry name" value="REGULATORY PROTEIN ZESTE"/>
    <property type="match status" value="1"/>
</dbReference>
<reference evidence="3" key="1">
    <citation type="journal article" date="2022" name="bioRxiv">
        <title>Sequencing and chromosome-scale assembly of the giantPleurodeles waltlgenome.</title>
        <authorList>
            <person name="Brown T."/>
            <person name="Elewa A."/>
            <person name="Iarovenko S."/>
            <person name="Subramanian E."/>
            <person name="Araus A.J."/>
            <person name="Petzold A."/>
            <person name="Susuki M."/>
            <person name="Suzuki K.-i.T."/>
            <person name="Hayashi T."/>
            <person name="Toyoda A."/>
            <person name="Oliveira C."/>
            <person name="Osipova E."/>
            <person name="Leigh N.D."/>
            <person name="Simon A."/>
            <person name="Yun M.H."/>
        </authorList>
    </citation>
    <scope>NUCLEOTIDE SEQUENCE</scope>
    <source>
        <strain evidence="3">20211129_DDA</strain>
        <tissue evidence="3">Liver</tissue>
    </source>
</reference>
<dbReference type="EMBL" id="JANPWB010000011">
    <property type="protein sequence ID" value="KAJ1124368.1"/>
    <property type="molecule type" value="Genomic_DNA"/>
</dbReference>
<feature type="region of interest" description="Disordered" evidence="1">
    <location>
        <begin position="386"/>
        <end position="437"/>
    </location>
</feature>
<feature type="region of interest" description="Disordered" evidence="1">
    <location>
        <begin position="1"/>
        <end position="40"/>
    </location>
</feature>
<feature type="region of interest" description="Disordered" evidence="1">
    <location>
        <begin position="119"/>
        <end position="195"/>
    </location>
</feature>
<proteinExistence type="predicted"/>
<evidence type="ECO:0000256" key="1">
    <source>
        <dbReference type="SAM" id="MobiDB-lite"/>
    </source>
</evidence>
<feature type="compositionally biased region" description="Low complexity" evidence="1">
    <location>
        <begin position="400"/>
        <end position="416"/>
    </location>
</feature>
<dbReference type="Proteomes" id="UP001066276">
    <property type="component" value="Chromosome 7"/>
</dbReference>
<feature type="region of interest" description="Disordered" evidence="1">
    <location>
        <begin position="210"/>
        <end position="234"/>
    </location>
</feature>
<evidence type="ECO:0000259" key="2">
    <source>
        <dbReference type="Pfam" id="PF13873"/>
    </source>
</evidence>
<dbReference type="GO" id="GO:0005634">
    <property type="term" value="C:nucleus"/>
    <property type="evidence" value="ECO:0007669"/>
    <property type="project" value="TreeGrafter"/>
</dbReference>
<sequence length="437" mass="47815">MQGNKPCRNSDSHPDSQRSVRVRRLRGQTAAAMEGTPRKRKLKFSERELEVLTEECCQHYDDLFGRSALNVPEATKKQLWQDIQDKINSLGVSHRTIDDIKKRWYDLRSRTKERVAERLQEMRGTGGGPSSVPPPTPLEERVEETLEQEAVSGFGDLDTSEPSTSTGLQQDTTNTPSSQAHEDTPGPASTPTCTVSSIPAVATPAATIPQEAAPATGRDETGGSTGQPPLRRRRRSIPSGLQSASGLLPPSTSEAHLLRGQRLQNRILGRISGVLHRFVRNNHASMQHLNTRMDMICSNTGDLALAMRELAGGLLAQAEGVRRRDRQLLHRLDRMATSIGRLAMNTTGLSRRTVGLQVEMGHFAGDVARGLGRLTHIIEMMETREISRATGETPQDSEEGSTVSSVSVTDSRVLRSGRQSTTEAPGTSQAGRRGRRS</sequence>
<evidence type="ECO:0000313" key="3">
    <source>
        <dbReference type="EMBL" id="KAJ1124368.1"/>
    </source>
</evidence>
<dbReference type="Pfam" id="PF13873">
    <property type="entry name" value="Myb_DNA-bind_5"/>
    <property type="match status" value="1"/>
</dbReference>
<dbReference type="InterPro" id="IPR028002">
    <property type="entry name" value="Myb_DNA-bind_5"/>
</dbReference>
<comment type="caution">
    <text evidence="3">The sequence shown here is derived from an EMBL/GenBank/DDBJ whole genome shotgun (WGS) entry which is preliminary data.</text>
</comment>
<dbReference type="PANTHER" id="PTHR23098">
    <property type="entry name" value="AGAP001331-PA-RELATED"/>
    <property type="match status" value="1"/>
</dbReference>
<feature type="domain" description="Myb/SANT-like DNA-binding" evidence="2">
    <location>
        <begin position="40"/>
        <end position="116"/>
    </location>
</feature>
<evidence type="ECO:0000313" key="4">
    <source>
        <dbReference type="Proteomes" id="UP001066276"/>
    </source>
</evidence>
<feature type="compositionally biased region" description="Basic and acidic residues" evidence="1">
    <location>
        <begin position="8"/>
        <end position="18"/>
    </location>
</feature>